<accession>A0ABP8I2E6</accession>
<dbReference type="RefSeq" id="WP_345233827.1">
    <property type="nucleotide sequence ID" value="NZ_BAABGZ010000010.1"/>
</dbReference>
<keyword evidence="2" id="KW-1185">Reference proteome</keyword>
<comment type="caution">
    <text evidence="1">The sequence shown here is derived from an EMBL/GenBank/DDBJ whole genome shotgun (WGS) entry which is preliminary data.</text>
</comment>
<evidence type="ECO:0008006" key="3">
    <source>
        <dbReference type="Google" id="ProtNLM"/>
    </source>
</evidence>
<proteinExistence type="predicted"/>
<reference evidence="2" key="1">
    <citation type="journal article" date="2019" name="Int. J. Syst. Evol. Microbiol.">
        <title>The Global Catalogue of Microorganisms (GCM) 10K type strain sequencing project: providing services to taxonomists for standard genome sequencing and annotation.</title>
        <authorList>
            <consortium name="The Broad Institute Genomics Platform"/>
            <consortium name="The Broad Institute Genome Sequencing Center for Infectious Disease"/>
            <person name="Wu L."/>
            <person name="Ma J."/>
        </authorList>
    </citation>
    <scope>NUCLEOTIDE SEQUENCE [LARGE SCALE GENOMIC DNA]</scope>
    <source>
        <strain evidence="2">JCM 17923</strain>
    </source>
</reference>
<dbReference type="EMBL" id="BAABGZ010000010">
    <property type="protein sequence ID" value="GAA4349785.1"/>
    <property type="molecule type" value="Genomic_DNA"/>
</dbReference>
<gene>
    <name evidence="1" type="ORF">GCM10023185_06790</name>
</gene>
<dbReference type="Proteomes" id="UP001501153">
    <property type="component" value="Unassembled WGS sequence"/>
</dbReference>
<sequence>MSSEINDIIGRMTGQKALILPGEVLAVDADAGTCDVRPDNGDADLLDVALLNGVYPAEGAQVLVGLIENRRTDTFLVAADKITHYQLATENESLHTLLKDIVAEVRGLKFSTNAGPTIALLTDPNWLALNDRIDNLLLP</sequence>
<name>A0ABP8I2E6_9BACT</name>
<evidence type="ECO:0000313" key="1">
    <source>
        <dbReference type="EMBL" id="GAA4349785.1"/>
    </source>
</evidence>
<organism evidence="1 2">
    <name type="scientific">Hymenobacter saemangeumensis</name>
    <dbReference type="NCBI Taxonomy" id="1084522"/>
    <lineage>
        <taxon>Bacteria</taxon>
        <taxon>Pseudomonadati</taxon>
        <taxon>Bacteroidota</taxon>
        <taxon>Cytophagia</taxon>
        <taxon>Cytophagales</taxon>
        <taxon>Hymenobacteraceae</taxon>
        <taxon>Hymenobacter</taxon>
    </lineage>
</organism>
<protein>
    <recommendedName>
        <fullName evidence="3">DUF3846 domain-containing protein</fullName>
    </recommendedName>
</protein>
<evidence type="ECO:0000313" key="2">
    <source>
        <dbReference type="Proteomes" id="UP001501153"/>
    </source>
</evidence>